<sequence length="432" mass="45503">MSDWRGDDEFDAEWASPLGGNEPIDVGGSSSADLPHWTEAATGEVPEVFGGDDASNTPPGPRFRMGDSDWAEDDLSTGEVLLDDSGAQPAGRAGRRRATAKPTRKEKRAARKATIVDPEVEVDSGYDAGYGQDDYDDFNSEPGALEGVQLSRDEYDRSDEPRGTADLGSRLVTALIVAAVALLAFVIGRTTTVLLVTVIVLACAFELYEALRRAGYHTATVIGLLGCGSIVLIAYNEGDAAFPLVAMLVVVFTFLWYLLEVVKARPTINISLTLMVFAWIGIMGAFAGLLLRPDPAGTGLLLGVVICAVGGDIGSYFVGRASGHTPLLPRVSPNKTLEGLIGGAVTSIVLGGIIGVVLHPWADKGILAGLALGLVVAIAAPIGDLSESLIKRELGVKDISSFLPGHGGFLDRFDAILFTLPVGYYLALQLFS</sequence>
<keyword evidence="9" id="KW-0443">Lipid metabolism</keyword>
<feature type="compositionally biased region" description="Basic residues" evidence="13">
    <location>
        <begin position="93"/>
        <end position="111"/>
    </location>
</feature>
<evidence type="ECO:0000256" key="8">
    <source>
        <dbReference type="ARBA" id="ARBA00022989"/>
    </source>
</evidence>
<keyword evidence="8 14" id="KW-1133">Transmembrane helix</keyword>
<feature type="transmembrane region" description="Helical" evidence="14">
    <location>
        <begin position="365"/>
        <end position="383"/>
    </location>
</feature>
<evidence type="ECO:0000313" key="15">
    <source>
        <dbReference type="EMBL" id="CAB4723279.1"/>
    </source>
</evidence>
<feature type="transmembrane region" description="Helical" evidence="14">
    <location>
        <begin position="218"/>
        <end position="235"/>
    </location>
</feature>
<keyword evidence="10 14" id="KW-0472">Membrane</keyword>
<keyword evidence="4" id="KW-0444">Lipid biosynthesis</keyword>
<dbReference type="AlphaFoldDB" id="A0A6J7LQ02"/>
<feature type="transmembrane region" description="Helical" evidence="14">
    <location>
        <begin position="297"/>
        <end position="318"/>
    </location>
</feature>
<keyword evidence="6 14" id="KW-0812">Transmembrane</keyword>
<evidence type="ECO:0000313" key="17">
    <source>
        <dbReference type="EMBL" id="CAB4969432.1"/>
    </source>
</evidence>
<protein>
    <submittedName>
        <fullName evidence="17">Unannotated protein</fullName>
    </submittedName>
</protein>
<proteinExistence type="inferred from homology"/>
<evidence type="ECO:0000256" key="6">
    <source>
        <dbReference type="ARBA" id="ARBA00022692"/>
    </source>
</evidence>
<evidence type="ECO:0000256" key="9">
    <source>
        <dbReference type="ARBA" id="ARBA00023098"/>
    </source>
</evidence>
<evidence type="ECO:0000256" key="4">
    <source>
        <dbReference type="ARBA" id="ARBA00022516"/>
    </source>
</evidence>
<dbReference type="GO" id="GO:0005886">
    <property type="term" value="C:plasma membrane"/>
    <property type="evidence" value="ECO:0007669"/>
    <property type="project" value="UniProtKB-SubCell"/>
</dbReference>
<evidence type="ECO:0000256" key="11">
    <source>
        <dbReference type="ARBA" id="ARBA00023209"/>
    </source>
</evidence>
<dbReference type="PANTHER" id="PTHR46382">
    <property type="entry name" value="PHOSPHATIDATE CYTIDYLYLTRANSFERASE"/>
    <property type="match status" value="1"/>
</dbReference>
<evidence type="ECO:0000256" key="13">
    <source>
        <dbReference type="SAM" id="MobiDB-lite"/>
    </source>
</evidence>
<keyword evidence="12" id="KW-1208">Phospholipid metabolism</keyword>
<dbReference type="GO" id="GO:0016024">
    <property type="term" value="P:CDP-diacylglycerol biosynthetic process"/>
    <property type="evidence" value="ECO:0007669"/>
    <property type="project" value="TreeGrafter"/>
</dbReference>
<feature type="transmembrane region" description="Helical" evidence="14">
    <location>
        <begin position="339"/>
        <end position="359"/>
    </location>
</feature>
<evidence type="ECO:0000256" key="1">
    <source>
        <dbReference type="ARBA" id="ARBA00004651"/>
    </source>
</evidence>
<evidence type="ECO:0000256" key="2">
    <source>
        <dbReference type="ARBA" id="ARBA00010185"/>
    </source>
</evidence>
<evidence type="ECO:0000256" key="10">
    <source>
        <dbReference type="ARBA" id="ARBA00023136"/>
    </source>
</evidence>
<organism evidence="17">
    <name type="scientific">freshwater metagenome</name>
    <dbReference type="NCBI Taxonomy" id="449393"/>
    <lineage>
        <taxon>unclassified sequences</taxon>
        <taxon>metagenomes</taxon>
        <taxon>ecological metagenomes</taxon>
    </lineage>
</organism>
<comment type="similarity">
    <text evidence="2">Belongs to the CDS family.</text>
</comment>
<keyword evidence="7" id="KW-0548">Nucleotidyltransferase</keyword>
<comment type="subcellular location">
    <subcellularLocation>
        <location evidence="1">Cell membrane</location>
        <topology evidence="1">Multi-pass membrane protein</topology>
    </subcellularLocation>
</comment>
<dbReference type="InterPro" id="IPR000374">
    <property type="entry name" value="PC_trans"/>
</dbReference>
<dbReference type="EMBL" id="CAEZYK010000037">
    <property type="protein sequence ID" value="CAB4723279.1"/>
    <property type="molecule type" value="Genomic_DNA"/>
</dbReference>
<dbReference type="PROSITE" id="PS01315">
    <property type="entry name" value="CDS"/>
    <property type="match status" value="1"/>
</dbReference>
<dbReference type="GO" id="GO:0004605">
    <property type="term" value="F:phosphatidate cytidylyltransferase activity"/>
    <property type="evidence" value="ECO:0007669"/>
    <property type="project" value="TreeGrafter"/>
</dbReference>
<gene>
    <name evidence="15" type="ORF">UFOPK2683_00795</name>
    <name evidence="16" type="ORF">UFOPK3605_01338</name>
    <name evidence="17" type="ORF">UFOPK3897_00261</name>
</gene>
<evidence type="ECO:0000256" key="5">
    <source>
        <dbReference type="ARBA" id="ARBA00022679"/>
    </source>
</evidence>
<feature type="region of interest" description="Disordered" evidence="13">
    <location>
        <begin position="1"/>
        <end position="116"/>
    </location>
</feature>
<dbReference type="PANTHER" id="PTHR46382:SF1">
    <property type="entry name" value="PHOSPHATIDATE CYTIDYLYLTRANSFERASE"/>
    <property type="match status" value="1"/>
</dbReference>
<feature type="transmembrane region" description="Helical" evidence="14">
    <location>
        <begin position="241"/>
        <end position="259"/>
    </location>
</feature>
<dbReference type="EMBL" id="CAFBOF010000003">
    <property type="protein sequence ID" value="CAB4969432.1"/>
    <property type="molecule type" value="Genomic_DNA"/>
</dbReference>
<keyword evidence="11" id="KW-0594">Phospholipid biosynthesis</keyword>
<evidence type="ECO:0000256" key="12">
    <source>
        <dbReference type="ARBA" id="ARBA00023264"/>
    </source>
</evidence>
<feature type="transmembrane region" description="Helical" evidence="14">
    <location>
        <begin position="271"/>
        <end position="291"/>
    </location>
</feature>
<dbReference type="EMBL" id="CAFBMM010000086">
    <property type="protein sequence ID" value="CAB4914623.1"/>
    <property type="molecule type" value="Genomic_DNA"/>
</dbReference>
<reference evidence="17" key="1">
    <citation type="submission" date="2020-05" db="EMBL/GenBank/DDBJ databases">
        <authorList>
            <person name="Chiriac C."/>
            <person name="Salcher M."/>
            <person name="Ghai R."/>
            <person name="Kavagutti S V."/>
        </authorList>
    </citation>
    <scope>NUCLEOTIDE SEQUENCE</scope>
</reference>
<name>A0A6J7LQ02_9ZZZZ</name>
<accession>A0A6J7LQ02</accession>
<evidence type="ECO:0000313" key="16">
    <source>
        <dbReference type="EMBL" id="CAB4914623.1"/>
    </source>
</evidence>
<dbReference type="Pfam" id="PF01148">
    <property type="entry name" value="CTP_transf_1"/>
    <property type="match status" value="1"/>
</dbReference>
<evidence type="ECO:0000256" key="3">
    <source>
        <dbReference type="ARBA" id="ARBA00022475"/>
    </source>
</evidence>
<keyword evidence="5" id="KW-0808">Transferase</keyword>
<evidence type="ECO:0000256" key="14">
    <source>
        <dbReference type="SAM" id="Phobius"/>
    </source>
</evidence>
<keyword evidence="3" id="KW-1003">Cell membrane</keyword>
<evidence type="ECO:0000256" key="7">
    <source>
        <dbReference type="ARBA" id="ARBA00022695"/>
    </source>
</evidence>